<comment type="caution">
    <text evidence="6">The sequence shown here is derived from an EMBL/GenBank/DDBJ whole genome shotgun (WGS) entry which is preliminary data.</text>
</comment>
<feature type="region of interest" description="Disordered" evidence="3">
    <location>
        <begin position="1"/>
        <end position="58"/>
    </location>
</feature>
<dbReference type="InterPro" id="IPR047949">
    <property type="entry name" value="PPS1_DSP"/>
</dbReference>
<dbReference type="InterPro" id="IPR016130">
    <property type="entry name" value="Tyr_Pase_AS"/>
</dbReference>
<feature type="domain" description="Tyrosine-protein phosphatase" evidence="4">
    <location>
        <begin position="815"/>
        <end position="987"/>
    </location>
</feature>
<dbReference type="InterPro" id="IPR053239">
    <property type="entry name" value="Dual_spec_PTase"/>
</dbReference>
<evidence type="ECO:0000313" key="7">
    <source>
        <dbReference type="Proteomes" id="UP000774326"/>
    </source>
</evidence>
<feature type="compositionally biased region" description="Low complexity" evidence="3">
    <location>
        <begin position="23"/>
        <end position="58"/>
    </location>
</feature>
<dbReference type="InterPro" id="IPR000340">
    <property type="entry name" value="Dual-sp_phosphatase_cat-dom"/>
</dbReference>
<dbReference type="Gene3D" id="3.90.190.10">
    <property type="entry name" value="Protein tyrosine phosphatase superfamily"/>
    <property type="match status" value="1"/>
</dbReference>
<dbReference type="PROSITE" id="PS00383">
    <property type="entry name" value="TYR_PHOSPHATASE_1"/>
    <property type="match status" value="1"/>
</dbReference>
<feature type="region of interest" description="Disordered" evidence="3">
    <location>
        <begin position="72"/>
        <end position="120"/>
    </location>
</feature>
<feature type="compositionally biased region" description="Acidic residues" evidence="3">
    <location>
        <begin position="151"/>
        <end position="161"/>
    </location>
</feature>
<name>A0A9P8TLQ0_WICPI</name>
<keyword evidence="7" id="KW-1185">Reference proteome</keyword>
<sequence>MSITPGAASAQIHLNRPPRSELPSPTSASTTSVANLSNSVSDSLDSSSSLTSSSNSAAKDFYTHDINVGVTNIDQQPSPTPIPVLLDPSNSSSTVKPRSKSKRASSTNSESERNKFRSRLEMFTISSSAGNEEHNDMNDIKMDLAHSTVLEEEDDDDDDHDEERKKHQDCILPSNDGNFTTRASNVETSHVNPRQYSDSSLPIESNDNVATDISPPTITVTREVSDAETINKITESKISPLTPQLELLRFNSVLDLSCGMSAKKITLHQYKALMNWQYTHPIPDCSEMFPWLHGLDTFRKEEFLHALENYTSVTHDNSEKLKSGNSIPSSYRGLIPVRSCPIQTKTADDPDELQYHSKSGILRGSCEISEILSELEITSHRLVNLQIHQILSDLQSLLQPDQENMNDFYQLITKDCRKLGLVPVLKSGSFPNSLSLRNFKIQVSKISQISDFVVYCFNDDHGTNPDQPTTTECSCASAARLLYLAQLRHSRAHPEIKDCHFSTVVIDKPDLSFFSSPHSSYLLNIDKALFTTTTKKEGSICSEYDISSFVNWDSNYLLKEKLEISKMTSATKIGDHVWMGNSTDIEVLKAKGYQPDLISEDVSNLPLYINPKNSTVGVTERQLREKGEVGTLVNAAKQDWKLLLNCCDGHGFPDMATLKRLMNNNTYENEYVLLNFPPSGSVGMGDCSDSDLMSILNTCKLIYTKSTAKRPTLIYCSDGYTESSLLGMCYLIYATGRPLTECLVDLHSIHGRPFFLFPTDITLISRIEDILIQSSPLNVNDFDPLELQMPPMKMIYTSLFSAKEENWCTKVHGSLPSRVLSHLYLGSLAHAESVVVLEKLGITRVVSVGEEVDWLKKLHSTKRVISQTISVNENFLIPDDSTLKFPVKQLMTVSNIQDDGIDQLTSLLPSILNFIDDCYKANEKVLVHCRVGVSRSATVCIAEVMKRLNLSLIRSYFYVRVRRLNIIIQPNLRFFYELVKWEENQRLLKMRDEQENNKYDDNASNNSKLGTVGSVRMKKNKLKYNESISSLTSVDSLLRSSVDLENISINNQMKISMVNGNGNISPIANGTTCDESLEDEDDVFYDGRSYDEHDIYGTTASTSEPDVTDQTWLRDVDWHVLCRQIDQLNRAYIRGN</sequence>
<dbReference type="AlphaFoldDB" id="A0A9P8TLQ0"/>
<dbReference type="Proteomes" id="UP000774326">
    <property type="component" value="Unassembled WGS sequence"/>
</dbReference>
<dbReference type="PANTHER" id="PTHR47550">
    <property type="entry name" value="DUAL SPECIFICITY PROTEIN PHOSPHATASE PPS1"/>
    <property type="match status" value="1"/>
</dbReference>
<evidence type="ECO:0000259" key="4">
    <source>
        <dbReference type="PROSITE" id="PS50054"/>
    </source>
</evidence>
<dbReference type="CDD" id="cd14516">
    <property type="entry name" value="DSP_fungal_PPS1"/>
    <property type="match status" value="1"/>
</dbReference>
<feature type="domain" description="Tyrosine specific protein phosphatases" evidence="5">
    <location>
        <begin position="905"/>
        <end position="974"/>
    </location>
</feature>
<gene>
    <name evidence="6" type="ORF">WICPIJ_004785</name>
</gene>
<dbReference type="GO" id="GO:0033260">
    <property type="term" value="P:nuclear DNA replication"/>
    <property type="evidence" value="ECO:0007669"/>
    <property type="project" value="InterPro"/>
</dbReference>
<dbReference type="Pfam" id="PF00782">
    <property type="entry name" value="DSPc"/>
    <property type="match status" value="1"/>
</dbReference>
<dbReference type="InterPro" id="IPR000387">
    <property type="entry name" value="Tyr_Pase_dom"/>
</dbReference>
<dbReference type="PROSITE" id="PS50054">
    <property type="entry name" value="TYR_PHOSPHATASE_DUAL"/>
    <property type="match status" value="1"/>
</dbReference>
<evidence type="ECO:0000256" key="3">
    <source>
        <dbReference type="SAM" id="MobiDB-lite"/>
    </source>
</evidence>
<protein>
    <submittedName>
        <fullName evidence="6">Uncharacterized protein</fullName>
    </submittedName>
</protein>
<accession>A0A9P8TLQ0</accession>
<dbReference type="PROSITE" id="PS50056">
    <property type="entry name" value="TYR_PHOSPHATASE_2"/>
    <property type="match status" value="1"/>
</dbReference>
<organism evidence="6 7">
    <name type="scientific">Wickerhamomyces pijperi</name>
    <name type="common">Yeast</name>
    <name type="synonym">Pichia pijperi</name>
    <dbReference type="NCBI Taxonomy" id="599730"/>
    <lineage>
        <taxon>Eukaryota</taxon>
        <taxon>Fungi</taxon>
        <taxon>Dikarya</taxon>
        <taxon>Ascomycota</taxon>
        <taxon>Saccharomycotina</taxon>
        <taxon>Saccharomycetes</taxon>
        <taxon>Phaffomycetales</taxon>
        <taxon>Wickerhamomycetaceae</taxon>
        <taxon>Wickerhamomyces</taxon>
    </lineage>
</organism>
<dbReference type="OrthoDB" id="273181at2759"/>
<feature type="region of interest" description="Disordered" evidence="3">
    <location>
        <begin position="151"/>
        <end position="214"/>
    </location>
</feature>
<feature type="compositionally biased region" description="Polar residues" evidence="3">
    <location>
        <begin position="175"/>
        <end position="214"/>
    </location>
</feature>
<dbReference type="InterPro" id="IPR020422">
    <property type="entry name" value="TYR_PHOSPHATASE_DUAL_dom"/>
</dbReference>
<dbReference type="InterPro" id="IPR029021">
    <property type="entry name" value="Prot-tyrosine_phosphatase-like"/>
</dbReference>
<keyword evidence="2" id="KW-0904">Protein phosphatase</keyword>
<dbReference type="GO" id="GO:0005634">
    <property type="term" value="C:nucleus"/>
    <property type="evidence" value="ECO:0007669"/>
    <property type="project" value="GOC"/>
</dbReference>
<reference evidence="6" key="1">
    <citation type="journal article" date="2021" name="Open Biol.">
        <title>Shared evolutionary footprints suggest mitochondrial oxidative damage underlies multiple complex I losses in fungi.</title>
        <authorList>
            <person name="Schikora-Tamarit M.A."/>
            <person name="Marcet-Houben M."/>
            <person name="Nosek J."/>
            <person name="Gabaldon T."/>
        </authorList>
    </citation>
    <scope>NUCLEOTIDE SEQUENCE</scope>
    <source>
        <strain evidence="6">CBS2887</strain>
    </source>
</reference>
<dbReference type="GO" id="GO:0008138">
    <property type="term" value="F:protein tyrosine/serine/threonine phosphatase activity"/>
    <property type="evidence" value="ECO:0007669"/>
    <property type="project" value="InterPro"/>
</dbReference>
<dbReference type="SMART" id="SM00195">
    <property type="entry name" value="DSPc"/>
    <property type="match status" value="1"/>
</dbReference>
<dbReference type="SUPFAM" id="SSF52799">
    <property type="entry name" value="(Phosphotyrosine protein) phosphatases II"/>
    <property type="match status" value="2"/>
</dbReference>
<evidence type="ECO:0000256" key="2">
    <source>
        <dbReference type="ARBA" id="ARBA00022912"/>
    </source>
</evidence>
<dbReference type="PANTHER" id="PTHR47550:SF1">
    <property type="entry name" value="DUAL SPECIFICITY PROTEIN PHOSPHATASE PPS1"/>
    <property type="match status" value="1"/>
</dbReference>
<feature type="compositionally biased region" description="Basic and acidic residues" evidence="3">
    <location>
        <begin position="110"/>
        <end position="120"/>
    </location>
</feature>
<reference evidence="6" key="2">
    <citation type="submission" date="2021-01" db="EMBL/GenBank/DDBJ databases">
        <authorList>
            <person name="Schikora-Tamarit M.A."/>
        </authorList>
    </citation>
    <scope>NUCLEOTIDE SEQUENCE</scope>
    <source>
        <strain evidence="6">CBS2887</strain>
    </source>
</reference>
<evidence type="ECO:0000256" key="1">
    <source>
        <dbReference type="ARBA" id="ARBA00022801"/>
    </source>
</evidence>
<evidence type="ECO:0000259" key="5">
    <source>
        <dbReference type="PROSITE" id="PS50056"/>
    </source>
</evidence>
<keyword evidence="1" id="KW-0378">Hydrolase</keyword>
<dbReference type="EMBL" id="JAEUBG010002653">
    <property type="protein sequence ID" value="KAH3684228.1"/>
    <property type="molecule type" value="Genomic_DNA"/>
</dbReference>
<proteinExistence type="predicted"/>
<evidence type="ECO:0000313" key="6">
    <source>
        <dbReference type="EMBL" id="KAH3684228.1"/>
    </source>
</evidence>